<dbReference type="CDD" id="cd00009">
    <property type="entry name" value="AAA"/>
    <property type="match status" value="1"/>
</dbReference>
<dbReference type="Pfam" id="PF00989">
    <property type="entry name" value="PAS"/>
    <property type="match status" value="1"/>
</dbReference>
<dbReference type="InterPro" id="IPR003593">
    <property type="entry name" value="AAA+_ATPase"/>
</dbReference>
<dbReference type="RefSeq" id="WP_307336143.1">
    <property type="nucleotide sequence ID" value="NZ_JAUSUQ010000003.1"/>
</dbReference>
<comment type="caution">
    <text evidence="8">The sequence shown here is derived from an EMBL/GenBank/DDBJ whole genome shotgun (WGS) entry which is preliminary data.</text>
</comment>
<dbReference type="PROSITE" id="PS00688">
    <property type="entry name" value="SIGMA54_INTERACT_3"/>
    <property type="match status" value="1"/>
</dbReference>
<gene>
    <name evidence="8" type="ORF">J2S00_000970</name>
</gene>
<dbReference type="InterPro" id="IPR025944">
    <property type="entry name" value="Sigma_54_int_dom_CS"/>
</dbReference>
<dbReference type="Gene3D" id="3.30.450.20">
    <property type="entry name" value="PAS domain"/>
    <property type="match status" value="1"/>
</dbReference>
<dbReference type="PRINTS" id="PR01590">
    <property type="entry name" value="HTHFIS"/>
</dbReference>
<dbReference type="InterPro" id="IPR002197">
    <property type="entry name" value="HTH_Fis"/>
</dbReference>
<evidence type="ECO:0000313" key="9">
    <source>
        <dbReference type="Proteomes" id="UP001232445"/>
    </source>
</evidence>
<feature type="domain" description="PAS" evidence="7">
    <location>
        <begin position="195"/>
        <end position="269"/>
    </location>
</feature>
<dbReference type="Gene3D" id="3.40.50.300">
    <property type="entry name" value="P-loop containing nucleotide triphosphate hydrolases"/>
    <property type="match status" value="1"/>
</dbReference>
<proteinExistence type="predicted"/>
<dbReference type="Gene3D" id="3.40.50.10660">
    <property type="entry name" value="PrpR receptor domain-like"/>
    <property type="match status" value="1"/>
</dbReference>
<dbReference type="SUPFAM" id="SSF46689">
    <property type="entry name" value="Homeodomain-like"/>
    <property type="match status" value="1"/>
</dbReference>
<dbReference type="PANTHER" id="PTHR32071">
    <property type="entry name" value="TRANSCRIPTIONAL REGULATORY PROTEIN"/>
    <property type="match status" value="1"/>
</dbReference>
<dbReference type="InterPro" id="IPR000014">
    <property type="entry name" value="PAS"/>
</dbReference>
<dbReference type="SUPFAM" id="SSF52540">
    <property type="entry name" value="P-loop containing nucleoside triphosphate hydrolases"/>
    <property type="match status" value="1"/>
</dbReference>
<keyword evidence="1" id="KW-0547">Nucleotide-binding</keyword>
<dbReference type="PROSITE" id="PS50045">
    <property type="entry name" value="SIGMA54_INTERACT_4"/>
    <property type="match status" value="1"/>
</dbReference>
<evidence type="ECO:0000313" key="8">
    <source>
        <dbReference type="EMBL" id="MDQ0338186.1"/>
    </source>
</evidence>
<dbReference type="Gene3D" id="3.40.50.2300">
    <property type="match status" value="1"/>
</dbReference>
<dbReference type="Gene3D" id="1.10.10.60">
    <property type="entry name" value="Homeodomain-like"/>
    <property type="match status" value="1"/>
</dbReference>
<dbReference type="InterPro" id="IPR027417">
    <property type="entry name" value="P-loop_NTPase"/>
</dbReference>
<keyword evidence="9" id="KW-1185">Reference proteome</keyword>
<keyword evidence="2" id="KW-0067">ATP-binding</keyword>
<dbReference type="InterPro" id="IPR002078">
    <property type="entry name" value="Sigma_54_int"/>
</dbReference>
<dbReference type="PROSITE" id="PS00675">
    <property type="entry name" value="SIGMA54_INTERACT_1"/>
    <property type="match status" value="1"/>
</dbReference>
<dbReference type="Gene3D" id="1.10.8.60">
    <property type="match status" value="1"/>
</dbReference>
<dbReference type="Pfam" id="PF06506">
    <property type="entry name" value="PrpR_N"/>
    <property type="match status" value="1"/>
</dbReference>
<protein>
    <submittedName>
        <fullName evidence="8">Transcriptional regulator with PAS, ATPase and Fis domain</fullName>
    </submittedName>
</protein>
<dbReference type="PROSITE" id="PS50112">
    <property type="entry name" value="PAS"/>
    <property type="match status" value="1"/>
</dbReference>
<dbReference type="InterPro" id="IPR009057">
    <property type="entry name" value="Homeodomain-like_sf"/>
</dbReference>
<dbReference type="Proteomes" id="UP001232445">
    <property type="component" value="Unassembled WGS sequence"/>
</dbReference>
<dbReference type="InterPro" id="IPR010524">
    <property type="entry name" value="Sig_transdc_resp-reg_PrpR_N"/>
</dbReference>
<evidence type="ECO:0000256" key="3">
    <source>
        <dbReference type="ARBA" id="ARBA00023015"/>
    </source>
</evidence>
<evidence type="ECO:0000256" key="5">
    <source>
        <dbReference type="SAM" id="MobiDB-lite"/>
    </source>
</evidence>
<accession>A0ABU0CP48</accession>
<dbReference type="InterPro" id="IPR013767">
    <property type="entry name" value="PAS_fold"/>
</dbReference>
<evidence type="ECO:0000256" key="2">
    <source>
        <dbReference type="ARBA" id="ARBA00022840"/>
    </source>
</evidence>
<dbReference type="SUPFAM" id="SSF159800">
    <property type="entry name" value="PrpR receptor domain-like"/>
    <property type="match status" value="1"/>
</dbReference>
<dbReference type="SMART" id="SM00382">
    <property type="entry name" value="AAA"/>
    <property type="match status" value="1"/>
</dbReference>
<evidence type="ECO:0000256" key="1">
    <source>
        <dbReference type="ARBA" id="ARBA00022741"/>
    </source>
</evidence>
<dbReference type="SUPFAM" id="SSF55785">
    <property type="entry name" value="PYP-like sensor domain (PAS domain)"/>
    <property type="match status" value="1"/>
</dbReference>
<dbReference type="CDD" id="cd00130">
    <property type="entry name" value="PAS"/>
    <property type="match status" value="1"/>
</dbReference>
<dbReference type="SMART" id="SM00091">
    <property type="entry name" value="PAS"/>
    <property type="match status" value="1"/>
</dbReference>
<keyword evidence="4" id="KW-0804">Transcription</keyword>
<dbReference type="Pfam" id="PF02954">
    <property type="entry name" value="HTH_8"/>
    <property type="match status" value="1"/>
</dbReference>
<dbReference type="EMBL" id="JAUSUQ010000003">
    <property type="protein sequence ID" value="MDQ0338186.1"/>
    <property type="molecule type" value="Genomic_DNA"/>
</dbReference>
<dbReference type="InterPro" id="IPR035965">
    <property type="entry name" value="PAS-like_dom_sf"/>
</dbReference>
<reference evidence="8 9" key="1">
    <citation type="submission" date="2023-07" db="EMBL/GenBank/DDBJ databases">
        <title>Genomic Encyclopedia of Type Strains, Phase IV (KMG-IV): sequencing the most valuable type-strain genomes for metagenomic binning, comparative biology and taxonomic classification.</title>
        <authorList>
            <person name="Goeker M."/>
        </authorList>
    </citation>
    <scope>NUCLEOTIDE SEQUENCE [LARGE SCALE GENOMIC DNA]</scope>
    <source>
        <strain evidence="8 9">DSM 17740</strain>
    </source>
</reference>
<dbReference type="InterPro" id="IPR025662">
    <property type="entry name" value="Sigma_54_int_dom_ATP-bd_1"/>
</dbReference>
<evidence type="ECO:0000259" key="6">
    <source>
        <dbReference type="PROSITE" id="PS50045"/>
    </source>
</evidence>
<organism evidence="8 9">
    <name type="scientific">Caldalkalibacillus uzonensis</name>
    <dbReference type="NCBI Taxonomy" id="353224"/>
    <lineage>
        <taxon>Bacteria</taxon>
        <taxon>Bacillati</taxon>
        <taxon>Bacillota</taxon>
        <taxon>Bacilli</taxon>
        <taxon>Bacillales</taxon>
        <taxon>Bacillaceae</taxon>
        <taxon>Caldalkalibacillus</taxon>
    </lineage>
</organism>
<keyword evidence="3" id="KW-0805">Transcription regulation</keyword>
<feature type="region of interest" description="Disordered" evidence="5">
    <location>
        <begin position="585"/>
        <end position="607"/>
    </location>
</feature>
<dbReference type="InterPro" id="IPR058031">
    <property type="entry name" value="AAA_lid_NorR"/>
</dbReference>
<evidence type="ECO:0000259" key="7">
    <source>
        <dbReference type="PROSITE" id="PS50112"/>
    </source>
</evidence>
<name>A0ABU0CP48_9BACI</name>
<evidence type="ECO:0000256" key="4">
    <source>
        <dbReference type="ARBA" id="ARBA00023163"/>
    </source>
</evidence>
<feature type="domain" description="Sigma-54 factor interaction" evidence="6">
    <location>
        <begin position="324"/>
        <end position="554"/>
    </location>
</feature>
<dbReference type="PANTHER" id="PTHR32071:SF57">
    <property type="entry name" value="C4-DICARBOXYLATE TRANSPORT TRANSCRIPTIONAL REGULATORY PROTEIN DCTD"/>
    <property type="match status" value="1"/>
</dbReference>
<dbReference type="Pfam" id="PF25601">
    <property type="entry name" value="AAA_lid_14"/>
    <property type="match status" value="1"/>
</dbReference>
<sequence length="653" mass="73464">MASIVIIAPFEELAQTANKACETLGKEIPIITCSVDEAVTRAKEAERNGAEVIISRGTAAWKISEANLSIPVVSIPISGYDLLRAYVQATALGGRIGIADTEEVLRGVESLEAIFNCKIKKYTIYSLEDVESAVEALLQEGIDVLIGKSVYVNRVKSVKGRPISTVILSSGIESIIQAICEAEQLISVRRKEVAQTEQLQTVLDFITEGVIAIDQQGAVTVFNPAAERLLNLSAQSVKGRPIDKVLPSFKMTEVLQSGEERLNQIIDMHPLKLIGHLVPIHFNMNVIGVLCTFNELSQFQKQEQEIRQKLYHKGHVTRYQLRDVVGQSPVFQQTLNKVKKYAGVDSTVLVTGETGVGKEVLAHLIHSLSPRSRGPFVAVNCAAIPEQLLESELFGYVEGAFTGARKKGKAGYFELAHRGTIFLDEIGELDETLQVRLLRVLQERQVMRLGDERVVPVDVRVIAASNRNLEDMVAEGRFRADLFYRINVLRIDVPPLRERKEDFPLLCEHLIKELRPYVRRQIKGIEKKAMDLMKQYEWPGNIRELRNFIERAMILSQHDWIDLETVLEAGGAPFQTLYKKETEKNVPPVDENTVHKPSGQKQLSPGRLRDHEYDQIFRVLKETHYNQTKAAQILGISRTTLWRKLKEAKRNKL</sequence>
<dbReference type="Pfam" id="PF00158">
    <property type="entry name" value="Sigma54_activat"/>
    <property type="match status" value="1"/>
</dbReference>